<organism evidence="2 3">
    <name type="scientific">Paenibacillus segetis</name>
    <dbReference type="NCBI Taxonomy" id="1325360"/>
    <lineage>
        <taxon>Bacteria</taxon>
        <taxon>Bacillati</taxon>
        <taxon>Bacillota</taxon>
        <taxon>Bacilli</taxon>
        <taxon>Bacillales</taxon>
        <taxon>Paenibacillaceae</taxon>
        <taxon>Paenibacillus</taxon>
    </lineage>
</organism>
<name>A0ABQ1Y9Z5_9BACL</name>
<keyword evidence="1" id="KW-0175">Coiled coil</keyword>
<evidence type="ECO:0000256" key="1">
    <source>
        <dbReference type="SAM" id="Coils"/>
    </source>
</evidence>
<dbReference type="EMBL" id="BMFT01000001">
    <property type="protein sequence ID" value="GGH17392.1"/>
    <property type="molecule type" value="Genomic_DNA"/>
</dbReference>
<keyword evidence="3" id="KW-1185">Reference proteome</keyword>
<gene>
    <name evidence="2" type="ORF">GCM10008013_12690</name>
</gene>
<comment type="caution">
    <text evidence="2">The sequence shown here is derived from an EMBL/GenBank/DDBJ whole genome shotgun (WGS) entry which is preliminary data.</text>
</comment>
<proteinExistence type="predicted"/>
<dbReference type="Proteomes" id="UP000659344">
    <property type="component" value="Unassembled WGS sequence"/>
</dbReference>
<evidence type="ECO:0000313" key="2">
    <source>
        <dbReference type="EMBL" id="GGH17392.1"/>
    </source>
</evidence>
<protein>
    <submittedName>
        <fullName evidence="2">Uncharacterized protein</fullName>
    </submittedName>
</protein>
<sequence length="184" mass="21524">MDDRTKPIFLREVQRQISFAEIATEEMMSITESVISNSVTDPEKMQTLFWYAAQNLLISLANISKVLYPSKKYYRRGDALRKELSLPVENVFKSRLLRNSFEHFDERIEEFFMSATKGKGSIFIDTNMVEIKITGLDMPIAYMRNYLPSERTLYFQDVKLNLDTVQTELNELKEKLNKLIKSAE</sequence>
<feature type="coiled-coil region" evidence="1">
    <location>
        <begin position="155"/>
        <end position="182"/>
    </location>
</feature>
<reference evidence="3" key="1">
    <citation type="journal article" date="2019" name="Int. J. Syst. Evol. Microbiol.">
        <title>The Global Catalogue of Microorganisms (GCM) 10K type strain sequencing project: providing services to taxonomists for standard genome sequencing and annotation.</title>
        <authorList>
            <consortium name="The Broad Institute Genomics Platform"/>
            <consortium name="The Broad Institute Genome Sequencing Center for Infectious Disease"/>
            <person name="Wu L."/>
            <person name="Ma J."/>
        </authorList>
    </citation>
    <scope>NUCLEOTIDE SEQUENCE [LARGE SCALE GENOMIC DNA]</scope>
    <source>
        <strain evidence="3">CGMCC 1.12769</strain>
    </source>
</reference>
<accession>A0ABQ1Y9Z5</accession>
<evidence type="ECO:0000313" key="3">
    <source>
        <dbReference type="Proteomes" id="UP000659344"/>
    </source>
</evidence>
<dbReference type="RefSeq" id="WP_188536889.1">
    <property type="nucleotide sequence ID" value="NZ_BMFT01000001.1"/>
</dbReference>